<evidence type="ECO:0000313" key="2">
    <source>
        <dbReference type="Proteomes" id="UP001163223"/>
    </source>
</evidence>
<proteinExistence type="predicted"/>
<dbReference type="Proteomes" id="UP001163223">
    <property type="component" value="Chromosome"/>
</dbReference>
<accession>A0ACD4NP91</accession>
<organism evidence="1 2">
    <name type="scientific">Antarcticirhabdus aurantiaca</name>
    <dbReference type="NCBI Taxonomy" id="2606717"/>
    <lineage>
        <taxon>Bacteria</taxon>
        <taxon>Pseudomonadati</taxon>
        <taxon>Pseudomonadota</taxon>
        <taxon>Alphaproteobacteria</taxon>
        <taxon>Hyphomicrobiales</taxon>
        <taxon>Aurantimonadaceae</taxon>
        <taxon>Antarcticirhabdus</taxon>
    </lineage>
</organism>
<protein>
    <submittedName>
        <fullName evidence="1">Uncharacterized protein</fullName>
    </submittedName>
</protein>
<reference evidence="1" key="1">
    <citation type="submission" date="2022-11" db="EMBL/GenBank/DDBJ databases">
        <title>beta-Carotene-producing bacterium, Jeongeuplla avenae sp. nov., alleviates the salt stress of Arabidopsis seedlings.</title>
        <authorList>
            <person name="Jiang L."/>
            <person name="Lee J."/>
        </authorList>
    </citation>
    <scope>NUCLEOTIDE SEQUENCE</scope>
    <source>
        <strain evidence="1">DY_R2A_6</strain>
    </source>
</reference>
<gene>
    <name evidence="1" type="ORF">OXU80_27900</name>
</gene>
<dbReference type="EMBL" id="CP113520">
    <property type="protein sequence ID" value="WAJ28579.1"/>
    <property type="molecule type" value="Genomic_DNA"/>
</dbReference>
<evidence type="ECO:0000313" key="1">
    <source>
        <dbReference type="EMBL" id="WAJ28579.1"/>
    </source>
</evidence>
<keyword evidence="2" id="KW-1185">Reference proteome</keyword>
<name>A0ACD4NP91_9HYPH</name>
<sequence length="68" mass="7105">MTRTAPRPTIAASPKPGQTGAVRTRENEMAKGQMRSNKETRKPKADKKAKASAATPAPVGFGAKGQKG</sequence>